<keyword evidence="3" id="KW-1185">Reference proteome</keyword>
<dbReference type="InterPro" id="IPR038600">
    <property type="entry name" value="Csn2_sf"/>
</dbReference>
<evidence type="ECO:0000313" key="2">
    <source>
        <dbReference type="EMBL" id="SUN35992.1"/>
    </source>
</evidence>
<dbReference type="EMBL" id="UHFA01000002">
    <property type="protein sequence ID" value="SUN35992.1"/>
    <property type="molecule type" value="Genomic_DNA"/>
</dbReference>
<dbReference type="Proteomes" id="UP000254082">
    <property type="component" value="Unassembled WGS sequence"/>
</dbReference>
<dbReference type="OrthoDB" id="2365673at2"/>
<organism evidence="2 3">
    <name type="scientific">Streptococcus downei MFe28</name>
    <dbReference type="NCBI Taxonomy" id="764290"/>
    <lineage>
        <taxon>Bacteria</taxon>
        <taxon>Bacillati</taxon>
        <taxon>Bacillota</taxon>
        <taxon>Bacilli</taxon>
        <taxon>Lactobacillales</taxon>
        <taxon>Streptococcaceae</taxon>
        <taxon>Streptococcus</taxon>
    </lineage>
</organism>
<reference evidence="2 3" key="1">
    <citation type="submission" date="2018-06" db="EMBL/GenBank/DDBJ databases">
        <authorList>
            <consortium name="Pathogen Informatics"/>
            <person name="Doyle S."/>
        </authorList>
    </citation>
    <scope>NUCLEOTIDE SEQUENCE [LARGE SCALE GENOMIC DNA]</scope>
    <source>
        <strain evidence="3">NCTC 11391</strain>
    </source>
</reference>
<dbReference type="InterPro" id="IPR010146">
    <property type="entry name" value="CRISPR-assoc_prot_Csn2-typ"/>
</dbReference>
<dbReference type="Gene3D" id="3.40.50.11940">
    <property type="match status" value="2"/>
</dbReference>
<gene>
    <name evidence="2" type="ORF">NCTC11391_01031</name>
</gene>
<dbReference type="AlphaFoldDB" id="A0A380JDD8"/>
<dbReference type="NCBIfam" id="TIGR01866">
    <property type="entry name" value="cas_Csn2"/>
    <property type="match status" value="1"/>
</dbReference>
<evidence type="ECO:0000256" key="1">
    <source>
        <dbReference type="SAM" id="Coils"/>
    </source>
</evidence>
<dbReference type="Pfam" id="PF09711">
    <property type="entry name" value="Cas_Csn2"/>
    <property type="match status" value="1"/>
</dbReference>
<keyword evidence="1" id="KW-0175">Coiled coil</keyword>
<dbReference type="RefSeq" id="WP_003000216.1">
    <property type="nucleotide sequence ID" value="NZ_UHFA01000002.1"/>
</dbReference>
<evidence type="ECO:0000313" key="3">
    <source>
        <dbReference type="Proteomes" id="UP000254082"/>
    </source>
</evidence>
<dbReference type="CDD" id="cd09758">
    <property type="entry name" value="Csn2"/>
    <property type="match status" value="1"/>
</dbReference>
<proteinExistence type="predicted"/>
<name>A0A380JDD8_STRDO</name>
<protein>
    <submittedName>
        <fullName evidence="2">CRISPR-associated protein csn2</fullName>
    </submittedName>
</protein>
<feature type="coiled-coil region" evidence="1">
    <location>
        <begin position="80"/>
        <end position="110"/>
    </location>
</feature>
<accession>A0A380JDD8</accession>
<sequence>MKINFPILDEPISLEHSTILSVESIEVFASLVREFYYYSDESRLKLFDGKLKSLKPSEFMIVTDILGYNLNSTAVLKLVYNDLEKQLNDNLEAKAEIENLLNRVTDLIGQECLESDLDLEYGSFELNSLFKLLGIKIEVACDTLFEKMFEILQVYQYLVKKKLLVFVNSLSYFKKSEIERLIEYIQLSNLRVLFIEPRKIEGFQQYVLDEDFCLLLDSGVKAE</sequence>